<evidence type="ECO:0000313" key="2">
    <source>
        <dbReference type="EnsemblMetazoa" id="ASTEI02714-PA"/>
    </source>
</evidence>
<organism evidence="2 3">
    <name type="scientific">Anopheles stephensi</name>
    <name type="common">Indo-Pakistan malaria mosquito</name>
    <dbReference type="NCBI Taxonomy" id="30069"/>
    <lineage>
        <taxon>Eukaryota</taxon>
        <taxon>Metazoa</taxon>
        <taxon>Ecdysozoa</taxon>
        <taxon>Arthropoda</taxon>
        <taxon>Hexapoda</taxon>
        <taxon>Insecta</taxon>
        <taxon>Pterygota</taxon>
        <taxon>Neoptera</taxon>
        <taxon>Endopterygota</taxon>
        <taxon>Diptera</taxon>
        <taxon>Nematocera</taxon>
        <taxon>Culicoidea</taxon>
        <taxon>Culicidae</taxon>
        <taxon>Anophelinae</taxon>
        <taxon>Anopheles</taxon>
    </lineage>
</organism>
<keyword evidence="3" id="KW-1185">Reference proteome</keyword>
<reference evidence="2" key="2">
    <citation type="submission" date="2020-05" db="UniProtKB">
        <authorList>
            <consortium name="EnsemblMetazoa"/>
        </authorList>
    </citation>
    <scope>IDENTIFICATION</scope>
    <source>
        <strain evidence="2">Indian</strain>
    </source>
</reference>
<reference evidence="3" key="1">
    <citation type="journal article" date="2014" name="Genome Biol.">
        <title>Genome analysis of a major urban malaria vector mosquito, Anopheles stephensi.</title>
        <authorList>
            <person name="Jiang X."/>
            <person name="Peery A."/>
            <person name="Hall A.B."/>
            <person name="Sharma A."/>
            <person name="Chen X.G."/>
            <person name="Waterhouse R.M."/>
            <person name="Komissarov A."/>
            <person name="Riehle M.M."/>
            <person name="Shouche Y."/>
            <person name="Sharakhova M.V."/>
            <person name="Lawson D."/>
            <person name="Pakpour N."/>
            <person name="Arensburger P."/>
            <person name="Davidson V.L."/>
            <person name="Eiglmeier K."/>
            <person name="Emrich S."/>
            <person name="George P."/>
            <person name="Kennedy R.C."/>
            <person name="Mane S.P."/>
            <person name="Maslen G."/>
            <person name="Oringanje C."/>
            <person name="Qi Y."/>
            <person name="Settlage R."/>
            <person name="Tojo M."/>
            <person name="Tubio J.M."/>
            <person name="Unger M.F."/>
            <person name="Wang B."/>
            <person name="Vernick K.D."/>
            <person name="Ribeiro J.M."/>
            <person name="James A.A."/>
            <person name="Michel K."/>
            <person name="Riehle M.A."/>
            <person name="Luckhart S."/>
            <person name="Sharakhov I.V."/>
            <person name="Tu Z."/>
        </authorList>
    </citation>
    <scope>NUCLEOTIDE SEQUENCE [LARGE SCALE GENOMIC DNA]</scope>
    <source>
        <strain evidence="3">Indian</strain>
    </source>
</reference>
<feature type="compositionally biased region" description="Polar residues" evidence="1">
    <location>
        <begin position="61"/>
        <end position="72"/>
    </location>
</feature>
<dbReference type="AlphaFoldDB" id="A0A182Y2M8"/>
<feature type="region of interest" description="Disordered" evidence="1">
    <location>
        <begin position="43"/>
        <end position="72"/>
    </location>
</feature>
<dbReference type="VEuPathDB" id="VectorBase:ASTEI02714"/>
<evidence type="ECO:0000313" key="3">
    <source>
        <dbReference type="Proteomes" id="UP000076408"/>
    </source>
</evidence>
<name>A0A182Y2M8_ANOST</name>
<sequence>MSSVVAVTAKRSSWFTRYRVLVVLVRFALRDMSFVGAWTRVPVGSSSSSGSTVNVGEVSSTCSVGSADETVSSPGYINTATESSISSLDDLKNEGK</sequence>
<protein>
    <submittedName>
        <fullName evidence="2">Uncharacterized protein</fullName>
    </submittedName>
</protein>
<evidence type="ECO:0000256" key="1">
    <source>
        <dbReference type="SAM" id="MobiDB-lite"/>
    </source>
</evidence>
<accession>A0A182Y2M8</accession>
<dbReference type="EnsemblMetazoa" id="ASTEI02714-RA">
    <property type="protein sequence ID" value="ASTEI02714-PA"/>
    <property type="gene ID" value="ASTEI02714"/>
</dbReference>
<feature type="compositionally biased region" description="Low complexity" evidence="1">
    <location>
        <begin position="43"/>
        <end position="60"/>
    </location>
</feature>
<proteinExistence type="predicted"/>
<dbReference type="Proteomes" id="UP000076408">
    <property type="component" value="Unassembled WGS sequence"/>
</dbReference>